<dbReference type="SUPFAM" id="SSF53822">
    <property type="entry name" value="Periplasmic binding protein-like I"/>
    <property type="match status" value="1"/>
</dbReference>
<evidence type="ECO:0000256" key="4">
    <source>
        <dbReference type="SAM" id="MobiDB-lite"/>
    </source>
</evidence>
<dbReference type="InterPro" id="IPR010982">
    <property type="entry name" value="Lambda_DNA-bd_dom_sf"/>
</dbReference>
<organism evidence="6 7">
    <name type="scientific">Mycetocola zhujimingii</name>
    <dbReference type="NCBI Taxonomy" id="2079792"/>
    <lineage>
        <taxon>Bacteria</taxon>
        <taxon>Bacillati</taxon>
        <taxon>Actinomycetota</taxon>
        <taxon>Actinomycetes</taxon>
        <taxon>Micrococcales</taxon>
        <taxon>Microbacteriaceae</taxon>
        <taxon>Mycetocola</taxon>
    </lineage>
</organism>
<dbReference type="Pfam" id="PF00356">
    <property type="entry name" value="LacI"/>
    <property type="match status" value="1"/>
</dbReference>
<feature type="region of interest" description="Disordered" evidence="4">
    <location>
        <begin position="331"/>
        <end position="353"/>
    </location>
</feature>
<reference evidence="7" key="1">
    <citation type="submission" date="2018-04" db="EMBL/GenBank/DDBJ databases">
        <authorList>
            <person name="Liu S."/>
            <person name="Wang Z."/>
            <person name="Li J."/>
        </authorList>
    </citation>
    <scope>NUCLEOTIDE SEQUENCE [LARGE SCALE GENOMIC DNA]</scope>
    <source>
        <strain evidence="7">622</strain>
    </source>
</reference>
<evidence type="ECO:0000256" key="3">
    <source>
        <dbReference type="ARBA" id="ARBA00023163"/>
    </source>
</evidence>
<dbReference type="CDD" id="cd06267">
    <property type="entry name" value="PBP1_LacI_sugar_binding-like"/>
    <property type="match status" value="1"/>
</dbReference>
<evidence type="ECO:0000256" key="2">
    <source>
        <dbReference type="ARBA" id="ARBA00023125"/>
    </source>
</evidence>
<keyword evidence="2" id="KW-0238">DNA-binding</keyword>
<protein>
    <submittedName>
        <fullName evidence="6">LacI family transcriptional regulator</fullName>
    </submittedName>
</protein>
<dbReference type="PANTHER" id="PTHR30146">
    <property type="entry name" value="LACI-RELATED TRANSCRIPTIONAL REPRESSOR"/>
    <property type="match status" value="1"/>
</dbReference>
<dbReference type="Gene3D" id="1.10.260.40">
    <property type="entry name" value="lambda repressor-like DNA-binding domains"/>
    <property type="match status" value="1"/>
</dbReference>
<proteinExistence type="predicted"/>
<keyword evidence="1" id="KW-0805">Transcription regulation</keyword>
<evidence type="ECO:0000259" key="5">
    <source>
        <dbReference type="PROSITE" id="PS50932"/>
    </source>
</evidence>
<dbReference type="InterPro" id="IPR028082">
    <property type="entry name" value="Peripla_BP_I"/>
</dbReference>
<dbReference type="GO" id="GO:0000976">
    <property type="term" value="F:transcription cis-regulatory region binding"/>
    <property type="evidence" value="ECO:0007669"/>
    <property type="project" value="TreeGrafter"/>
</dbReference>
<evidence type="ECO:0000256" key="1">
    <source>
        <dbReference type="ARBA" id="ARBA00023015"/>
    </source>
</evidence>
<dbReference type="GO" id="GO:0003700">
    <property type="term" value="F:DNA-binding transcription factor activity"/>
    <property type="evidence" value="ECO:0007669"/>
    <property type="project" value="TreeGrafter"/>
</dbReference>
<dbReference type="Pfam" id="PF13377">
    <property type="entry name" value="Peripla_BP_3"/>
    <property type="match status" value="1"/>
</dbReference>
<dbReference type="PROSITE" id="PS50932">
    <property type="entry name" value="HTH_LACI_2"/>
    <property type="match status" value="1"/>
</dbReference>
<dbReference type="RefSeq" id="WP_108963288.1">
    <property type="nucleotide sequence ID" value="NZ_QEFB01000013.1"/>
</dbReference>
<dbReference type="PANTHER" id="PTHR30146:SF109">
    <property type="entry name" value="HTH-TYPE TRANSCRIPTIONAL REGULATOR GALS"/>
    <property type="match status" value="1"/>
</dbReference>
<dbReference type="CDD" id="cd01392">
    <property type="entry name" value="HTH_LacI"/>
    <property type="match status" value="1"/>
</dbReference>
<dbReference type="InterPro" id="IPR000843">
    <property type="entry name" value="HTH_LacI"/>
</dbReference>
<keyword evidence="3" id="KW-0804">Transcription</keyword>
<evidence type="ECO:0000313" key="7">
    <source>
        <dbReference type="Proteomes" id="UP000244962"/>
    </source>
</evidence>
<dbReference type="Gene3D" id="3.40.50.2300">
    <property type="match status" value="2"/>
</dbReference>
<name>A0A2U1TBU5_9MICO</name>
<evidence type="ECO:0000313" key="6">
    <source>
        <dbReference type="EMBL" id="PWC06253.1"/>
    </source>
</evidence>
<dbReference type="SMART" id="SM00354">
    <property type="entry name" value="HTH_LACI"/>
    <property type="match status" value="1"/>
</dbReference>
<dbReference type="InterPro" id="IPR046335">
    <property type="entry name" value="LacI/GalR-like_sensor"/>
</dbReference>
<sequence length="353" mass="38176">MATNIHDVAKLAGVSPRTVSNVVNNYVHVRPDTRQRVQDAIAKLNYQPNISARRLRQGNTKMLGFAVPELSQPYFAELSELVERSAQRRGYTVIATHTQGTKERELGTLKSFTSHLVDGLIFSPMSLTREDLYSAPPSVPTVLIGEQISTSSYTTIAIDNVGAAREITAHLIASGRRRIATVGAYRSDDYRSSRLRLQGFQEALSAAGHSLDPELLLYTDRFGTAAGYDAVGRALAAGIRFDALVCFADVIAFGAMRALADAGLRMPEDVAIVSIDDVQESTYSIPSLTSVAPDKQAIADRAVDTLVDAITSERVNPRSIEIGHRLVVRESSRARGEDTADQGSPPSLPVPVA</sequence>
<keyword evidence="7" id="KW-1185">Reference proteome</keyword>
<feature type="domain" description="HTH lacI-type" evidence="5">
    <location>
        <begin position="3"/>
        <end position="57"/>
    </location>
</feature>
<gene>
    <name evidence="6" type="ORF">DF223_11635</name>
</gene>
<dbReference type="Proteomes" id="UP000244962">
    <property type="component" value="Unassembled WGS sequence"/>
</dbReference>
<dbReference type="PROSITE" id="PS00356">
    <property type="entry name" value="HTH_LACI_1"/>
    <property type="match status" value="1"/>
</dbReference>
<dbReference type="SUPFAM" id="SSF47413">
    <property type="entry name" value="lambda repressor-like DNA-binding domains"/>
    <property type="match status" value="1"/>
</dbReference>
<comment type="caution">
    <text evidence="6">The sequence shown here is derived from an EMBL/GenBank/DDBJ whole genome shotgun (WGS) entry which is preliminary data.</text>
</comment>
<accession>A0A2U1TBU5</accession>
<dbReference type="AlphaFoldDB" id="A0A2U1TBU5"/>
<dbReference type="EMBL" id="QEFB01000013">
    <property type="protein sequence ID" value="PWC06253.1"/>
    <property type="molecule type" value="Genomic_DNA"/>
</dbReference>